<organism evidence="16 17">
    <name type="scientific">Candidatus Paralactobacillus gallistercoris</name>
    <dbReference type="NCBI Taxonomy" id="2838724"/>
    <lineage>
        <taxon>Bacteria</taxon>
        <taxon>Bacillati</taxon>
        <taxon>Bacillota</taxon>
        <taxon>Bacilli</taxon>
        <taxon>Lactobacillales</taxon>
        <taxon>Lactobacillaceae</taxon>
        <taxon>Lactobacillus</taxon>
    </lineage>
</organism>
<keyword evidence="7 14" id="KW-0375">Hydrogen ion transport</keyword>
<evidence type="ECO:0000256" key="8">
    <source>
        <dbReference type="ARBA" id="ARBA00022989"/>
    </source>
</evidence>
<dbReference type="EMBL" id="JAHLFS010000063">
    <property type="protein sequence ID" value="MBU3852091.1"/>
    <property type="molecule type" value="Genomic_DNA"/>
</dbReference>
<evidence type="ECO:0000256" key="3">
    <source>
        <dbReference type="ARBA" id="ARBA00022448"/>
    </source>
</evidence>
<evidence type="ECO:0000256" key="12">
    <source>
        <dbReference type="ARBA" id="ARBA00023310"/>
    </source>
</evidence>
<protein>
    <recommendedName>
        <fullName evidence="14">ATP synthase subunit c</fullName>
    </recommendedName>
    <alternativeName>
        <fullName evidence="14">ATP synthase F(0) sector subunit c</fullName>
    </alternativeName>
    <alternativeName>
        <fullName evidence="14">F-type ATPase subunit c</fullName>
        <shortName evidence="14">F-ATPase subunit c</shortName>
    </alternativeName>
    <alternativeName>
        <fullName evidence="14">Lipid-binding protein</fullName>
    </alternativeName>
</protein>
<dbReference type="SUPFAM" id="SSF81333">
    <property type="entry name" value="F1F0 ATP synthase subunit C"/>
    <property type="match status" value="1"/>
</dbReference>
<name>A0A948X186_9LACO</name>
<evidence type="ECO:0000256" key="5">
    <source>
        <dbReference type="ARBA" id="ARBA00022547"/>
    </source>
</evidence>
<comment type="similarity">
    <text evidence="2 14">Belongs to the ATPase C chain family.</text>
</comment>
<feature type="domain" description="V-ATPase proteolipid subunit C-like" evidence="15">
    <location>
        <begin position="8"/>
        <end position="70"/>
    </location>
</feature>
<dbReference type="GO" id="GO:0005886">
    <property type="term" value="C:plasma membrane"/>
    <property type="evidence" value="ECO:0007669"/>
    <property type="project" value="UniProtKB-SubCell"/>
</dbReference>
<keyword evidence="5 14" id="KW-0138">CF(0)</keyword>
<dbReference type="InterPro" id="IPR002379">
    <property type="entry name" value="ATPase_proteolipid_c-like_dom"/>
</dbReference>
<reference evidence="16" key="1">
    <citation type="journal article" date="2021" name="PeerJ">
        <title>Extensive microbial diversity within the chicken gut microbiome revealed by metagenomics and culture.</title>
        <authorList>
            <person name="Gilroy R."/>
            <person name="Ravi A."/>
            <person name="Getino M."/>
            <person name="Pursley I."/>
            <person name="Horton D.L."/>
            <person name="Alikhan N.F."/>
            <person name="Baker D."/>
            <person name="Gharbi K."/>
            <person name="Hall N."/>
            <person name="Watson M."/>
            <person name="Adriaenssens E.M."/>
            <person name="Foster-Nyarko E."/>
            <person name="Jarju S."/>
            <person name="Secka A."/>
            <person name="Antonio M."/>
            <person name="Oren A."/>
            <person name="Chaudhuri R.R."/>
            <person name="La Ragione R."/>
            <person name="Hildebrand F."/>
            <person name="Pallen M.J."/>
        </authorList>
    </citation>
    <scope>NUCLEOTIDE SEQUENCE</scope>
    <source>
        <strain evidence="16">F6-6636</strain>
    </source>
</reference>
<evidence type="ECO:0000256" key="14">
    <source>
        <dbReference type="HAMAP-Rule" id="MF_01396"/>
    </source>
</evidence>
<proteinExistence type="inferred from homology"/>
<evidence type="ECO:0000256" key="13">
    <source>
        <dbReference type="ARBA" id="ARBA00025198"/>
    </source>
</evidence>
<keyword evidence="11 14" id="KW-0472">Membrane</keyword>
<dbReference type="InterPro" id="IPR035921">
    <property type="entry name" value="F/V-ATP_Csub_sf"/>
</dbReference>
<dbReference type="InterPro" id="IPR020537">
    <property type="entry name" value="ATP_synth_F0_csu_DDCD_BS"/>
</dbReference>
<gene>
    <name evidence="14 16" type="primary">atpE</name>
    <name evidence="16" type="ORF">H9901_05270</name>
</gene>
<dbReference type="GO" id="GO:0045259">
    <property type="term" value="C:proton-transporting ATP synthase complex"/>
    <property type="evidence" value="ECO:0007669"/>
    <property type="project" value="UniProtKB-KW"/>
</dbReference>
<evidence type="ECO:0000313" key="17">
    <source>
        <dbReference type="Proteomes" id="UP000777303"/>
    </source>
</evidence>
<dbReference type="CDD" id="cd18185">
    <property type="entry name" value="ATP-synt_Fo_c_ATPE"/>
    <property type="match status" value="1"/>
</dbReference>
<dbReference type="PROSITE" id="PS00605">
    <property type="entry name" value="ATPASE_C"/>
    <property type="match status" value="1"/>
</dbReference>
<feature type="site" description="Reversibly protonated during proton transport" evidence="14">
    <location>
        <position position="57"/>
    </location>
</feature>
<dbReference type="InterPro" id="IPR000454">
    <property type="entry name" value="ATP_synth_F0_csu"/>
</dbReference>
<keyword evidence="9 14" id="KW-0406">Ion transport</keyword>
<evidence type="ECO:0000256" key="11">
    <source>
        <dbReference type="ARBA" id="ARBA00023136"/>
    </source>
</evidence>
<evidence type="ECO:0000256" key="1">
    <source>
        <dbReference type="ARBA" id="ARBA00004651"/>
    </source>
</evidence>
<reference evidence="16" key="2">
    <citation type="submission" date="2021-04" db="EMBL/GenBank/DDBJ databases">
        <authorList>
            <person name="Gilroy R."/>
        </authorList>
    </citation>
    <scope>NUCLEOTIDE SEQUENCE</scope>
    <source>
        <strain evidence="16">F6-6636</strain>
    </source>
</reference>
<keyword evidence="4 14" id="KW-1003">Cell membrane</keyword>
<comment type="function">
    <text evidence="14">Key component of the F(0) channel; it plays a direct role in translocation across the membrane. A homomeric c-ring of between 10-14 subunits forms the central stalk rotor element with the F(1) delta and epsilon subunits.</text>
</comment>
<dbReference type="InterPro" id="IPR005953">
    <property type="entry name" value="ATP_synth_csu_bac/chlpt"/>
</dbReference>
<dbReference type="Pfam" id="PF00137">
    <property type="entry name" value="ATP-synt_C"/>
    <property type="match status" value="1"/>
</dbReference>
<dbReference type="NCBIfam" id="TIGR01260">
    <property type="entry name" value="ATP_synt_c"/>
    <property type="match status" value="1"/>
</dbReference>
<dbReference type="HAMAP" id="MF_01396">
    <property type="entry name" value="ATP_synth_c_bact"/>
    <property type="match status" value="1"/>
</dbReference>
<dbReference type="InterPro" id="IPR038662">
    <property type="entry name" value="ATP_synth_F0_csu_sf"/>
</dbReference>
<dbReference type="AlphaFoldDB" id="A0A948X186"/>
<dbReference type="Gene3D" id="1.20.20.10">
    <property type="entry name" value="F1F0 ATP synthase subunit C"/>
    <property type="match status" value="1"/>
</dbReference>
<keyword evidence="8 14" id="KW-1133">Transmembrane helix</keyword>
<keyword evidence="10 14" id="KW-0446">Lipid-binding</keyword>
<evidence type="ECO:0000256" key="7">
    <source>
        <dbReference type="ARBA" id="ARBA00022781"/>
    </source>
</evidence>
<evidence type="ECO:0000256" key="2">
    <source>
        <dbReference type="ARBA" id="ARBA00006704"/>
    </source>
</evidence>
<evidence type="ECO:0000256" key="10">
    <source>
        <dbReference type="ARBA" id="ARBA00023121"/>
    </source>
</evidence>
<evidence type="ECO:0000313" key="16">
    <source>
        <dbReference type="EMBL" id="MBU3852091.1"/>
    </source>
</evidence>
<evidence type="ECO:0000256" key="9">
    <source>
        <dbReference type="ARBA" id="ARBA00023065"/>
    </source>
</evidence>
<dbReference type="Proteomes" id="UP000777303">
    <property type="component" value="Unassembled WGS sequence"/>
</dbReference>
<keyword evidence="12 14" id="KW-0066">ATP synthesis</keyword>
<dbReference type="GO" id="GO:0033177">
    <property type="term" value="C:proton-transporting two-sector ATPase complex, proton-transporting domain"/>
    <property type="evidence" value="ECO:0007669"/>
    <property type="project" value="InterPro"/>
</dbReference>
<sequence>MNSVVYISIAIIAAVAALATSWGNGRVISKTIESIARQPELFGKLRSLMLIGVGLIEAVPIIAIAIAFILLSK</sequence>
<comment type="caution">
    <text evidence="16">The sequence shown here is derived from an EMBL/GenBank/DDBJ whole genome shotgun (WGS) entry which is preliminary data.</text>
</comment>
<keyword evidence="3 14" id="KW-0813">Transport</keyword>
<feature type="transmembrane region" description="Helical" evidence="14">
    <location>
        <begin position="48"/>
        <end position="71"/>
    </location>
</feature>
<keyword evidence="6 14" id="KW-0812">Transmembrane</keyword>
<evidence type="ECO:0000256" key="6">
    <source>
        <dbReference type="ARBA" id="ARBA00022692"/>
    </source>
</evidence>
<dbReference type="PRINTS" id="PR00124">
    <property type="entry name" value="ATPASEC"/>
</dbReference>
<dbReference type="NCBIfam" id="NF005363">
    <property type="entry name" value="PRK06876.1"/>
    <property type="match status" value="1"/>
</dbReference>
<comment type="subcellular location">
    <subcellularLocation>
        <location evidence="1 14">Cell membrane</location>
        <topology evidence="1 14">Multi-pass membrane protein</topology>
    </subcellularLocation>
</comment>
<dbReference type="GO" id="GO:0046933">
    <property type="term" value="F:proton-transporting ATP synthase activity, rotational mechanism"/>
    <property type="evidence" value="ECO:0007669"/>
    <property type="project" value="UniProtKB-UniRule"/>
</dbReference>
<dbReference type="GO" id="GO:0008289">
    <property type="term" value="F:lipid binding"/>
    <property type="evidence" value="ECO:0007669"/>
    <property type="project" value="UniProtKB-KW"/>
</dbReference>
<dbReference type="FunFam" id="1.20.20.10:FF:000002">
    <property type="entry name" value="ATP synthase subunit c"/>
    <property type="match status" value="1"/>
</dbReference>
<evidence type="ECO:0000256" key="4">
    <source>
        <dbReference type="ARBA" id="ARBA00022475"/>
    </source>
</evidence>
<accession>A0A948X186</accession>
<feature type="transmembrane region" description="Helical" evidence="14">
    <location>
        <begin position="6"/>
        <end position="27"/>
    </location>
</feature>
<comment type="function">
    <text evidence="13 14">F(1)F(0) ATP synthase produces ATP from ADP in the presence of a proton or sodium gradient. F-type ATPases consist of two structural domains, F(1) containing the extramembraneous catalytic core and F(0) containing the membrane proton channel, linked together by a central stalk and a peripheral stalk. During catalysis, ATP synthesis in the catalytic domain of F(1) is coupled via a rotary mechanism of the central stalk subunits to proton translocation.</text>
</comment>
<evidence type="ECO:0000259" key="15">
    <source>
        <dbReference type="Pfam" id="PF00137"/>
    </source>
</evidence>